<gene>
    <name evidence="1" type="ORF">RSO68_04030</name>
</gene>
<keyword evidence="2" id="KW-1185">Reference proteome</keyword>
<dbReference type="RefSeq" id="WP_315585541.1">
    <property type="nucleotide sequence ID" value="NZ_JAVXUR010000001.1"/>
</dbReference>
<evidence type="ECO:0000313" key="2">
    <source>
        <dbReference type="Proteomes" id="UP001255917"/>
    </source>
</evidence>
<accession>A0ABU3NEP3</accession>
<proteinExistence type="predicted"/>
<sequence length="334" mass="37253">MNIEVSDMFGLSQPITKLIEVTSRGLGRSTDAFFRVRNAKAFAKELEVVSGALENHGKALGGVKFSREDIEVLSSETGLPSESVEQYTALAQRAYSAGVASSMRKQANTESVLSAAAEELKEEEYVPEEDVDEDWLSLYFSIIENVSSDYMKLLWGKVLAGQIKSPDRFSLRTLDVLRTMSAREAELFSQVARHAVTDNGKEPSHILLPQDELLEFHDDMAFGDYNLLEQIGLVQGLSLTFSNLRSGARIILRNGGKAGRIDFKEEVYKISINYTAFTRIGLDLFSLVQERGGSEQYLEKVLGLFDVKTPHQKVVSDLAYREGKLFMVNEKTLT</sequence>
<comment type="caution">
    <text evidence="1">The sequence shown here is derived from an EMBL/GenBank/DDBJ whole genome shotgun (WGS) entry which is preliminary data.</text>
</comment>
<dbReference type="Pfam" id="PF10987">
    <property type="entry name" value="DUF2806"/>
    <property type="match status" value="1"/>
</dbReference>
<dbReference type="EMBL" id="JAVXUR010000001">
    <property type="protein sequence ID" value="MDT8878636.1"/>
    <property type="molecule type" value="Genomic_DNA"/>
</dbReference>
<organism evidence="1 2">
    <name type="scientific">Halomonas saccharevitans</name>
    <dbReference type="NCBI Taxonomy" id="416872"/>
    <lineage>
        <taxon>Bacteria</taxon>
        <taxon>Pseudomonadati</taxon>
        <taxon>Pseudomonadota</taxon>
        <taxon>Gammaproteobacteria</taxon>
        <taxon>Oceanospirillales</taxon>
        <taxon>Halomonadaceae</taxon>
        <taxon>Halomonas</taxon>
    </lineage>
</organism>
<dbReference type="Proteomes" id="UP001255917">
    <property type="component" value="Unassembled WGS sequence"/>
</dbReference>
<protein>
    <submittedName>
        <fullName evidence="1">DUF2806 domain-containing protein</fullName>
    </submittedName>
</protein>
<reference evidence="2" key="1">
    <citation type="submission" date="2023-07" db="EMBL/GenBank/DDBJ databases">
        <title>Substrates and metabolic shifts associated with increased methane emissions in unrestored hypersaline salterns.</title>
        <authorList>
            <person name="Bueno De Mesquita C.P."/>
            <person name="Tringe S.G."/>
        </authorList>
    </citation>
    <scope>NUCLEOTIDE SEQUENCE [LARGE SCALE GENOMIC DNA]</scope>
    <source>
        <strain evidence="2">I4</strain>
    </source>
</reference>
<name>A0ABU3NEP3_9GAMM</name>
<evidence type="ECO:0000313" key="1">
    <source>
        <dbReference type="EMBL" id="MDT8878636.1"/>
    </source>
</evidence>
<dbReference type="InterPro" id="IPR021254">
    <property type="entry name" value="DUF2806"/>
</dbReference>